<proteinExistence type="predicted"/>
<dbReference type="Proteomes" id="UP000509667">
    <property type="component" value="Chromosome"/>
</dbReference>
<accession>A0A7D5NZA1</accession>
<reference evidence="3 4" key="1">
    <citation type="submission" date="2020-07" db="EMBL/GenBank/DDBJ databases">
        <title>Halosimplex pelagicum sp. nov. and Halosimplex rubrum sp. nov., isolated from salted brown alga Laminaria, and emended description of the genus Halosimplex.</title>
        <authorList>
            <person name="Cui H."/>
        </authorList>
    </citation>
    <scope>NUCLEOTIDE SEQUENCE [LARGE SCALE GENOMIC DNA]</scope>
    <source>
        <strain evidence="3 4">R27</strain>
    </source>
</reference>
<dbReference type="OrthoDB" id="210068at2157"/>
<dbReference type="KEGG" id="hrr:HZS55_07360"/>
<sequence>MSDRGGRDGAGGGSADPDEATATGEEAPEDVPVWEDEYVERVSGRLLHNFDLEKERTVAGEPFALYGRMDIESRKQLFHAALNYANHGSTEHLFVARRDGVGVADLEALVEWAHDLADEWIDADEEHFSTDFTVALVVPRIPEAVREFVERFKDRTLIRYGYYGHYEVNLVVVAPEREEIATSRATDLDRAFALWAEPEAESSGLLSRLF</sequence>
<feature type="region of interest" description="Disordered" evidence="1">
    <location>
        <begin position="1"/>
        <end position="33"/>
    </location>
</feature>
<gene>
    <name evidence="3" type="ORF">HZS55_07360</name>
</gene>
<feature type="domain" description="DUF8052" evidence="2">
    <location>
        <begin position="36"/>
        <end position="193"/>
    </location>
</feature>
<dbReference type="AlphaFoldDB" id="A0A7D5NZA1"/>
<dbReference type="GeneID" id="56077669"/>
<keyword evidence="4" id="KW-1185">Reference proteome</keyword>
<dbReference type="Pfam" id="PF26226">
    <property type="entry name" value="DUF8052"/>
    <property type="match status" value="1"/>
</dbReference>
<evidence type="ECO:0000256" key="1">
    <source>
        <dbReference type="SAM" id="MobiDB-lite"/>
    </source>
</evidence>
<dbReference type="RefSeq" id="WP_179911053.1">
    <property type="nucleotide sequence ID" value="NZ_CP058910.1"/>
</dbReference>
<evidence type="ECO:0000313" key="4">
    <source>
        <dbReference type="Proteomes" id="UP000509667"/>
    </source>
</evidence>
<name>A0A7D5NZA1_9EURY</name>
<dbReference type="InterPro" id="IPR058365">
    <property type="entry name" value="DUF8052"/>
</dbReference>
<dbReference type="EMBL" id="CP058910">
    <property type="protein sequence ID" value="QLH77123.1"/>
    <property type="molecule type" value="Genomic_DNA"/>
</dbReference>
<protein>
    <recommendedName>
        <fullName evidence="2">DUF8052 domain-containing protein</fullName>
    </recommendedName>
</protein>
<evidence type="ECO:0000259" key="2">
    <source>
        <dbReference type="Pfam" id="PF26226"/>
    </source>
</evidence>
<evidence type="ECO:0000313" key="3">
    <source>
        <dbReference type="EMBL" id="QLH77123.1"/>
    </source>
</evidence>
<organism evidence="3 4">
    <name type="scientific">Halosimplex rubrum</name>
    <dbReference type="NCBI Taxonomy" id="869889"/>
    <lineage>
        <taxon>Archaea</taxon>
        <taxon>Methanobacteriati</taxon>
        <taxon>Methanobacteriota</taxon>
        <taxon>Stenosarchaea group</taxon>
        <taxon>Halobacteria</taxon>
        <taxon>Halobacteriales</taxon>
        <taxon>Haloarculaceae</taxon>
        <taxon>Halosimplex</taxon>
    </lineage>
</organism>